<keyword evidence="3 6" id="KW-0378">Hydrolase</keyword>
<evidence type="ECO:0000256" key="2">
    <source>
        <dbReference type="ARBA" id="ARBA00022759"/>
    </source>
</evidence>
<dbReference type="STRING" id="885272.JonanDRAFT_0901"/>
<dbReference type="SUPFAM" id="SSF109604">
    <property type="entry name" value="HD-domain/PDEase-like"/>
    <property type="match status" value="1"/>
</dbReference>
<dbReference type="InterPro" id="IPR022711">
    <property type="entry name" value="RNase_Y_N"/>
</dbReference>
<dbReference type="SUPFAM" id="SSF54791">
    <property type="entry name" value="Eukaryotic type KH-domain (KH-domain type I)"/>
    <property type="match status" value="1"/>
</dbReference>
<dbReference type="eggNOG" id="COG1418">
    <property type="taxonomic scope" value="Bacteria"/>
</dbReference>
<organism evidence="10 11">
    <name type="scientific">Jonquetella anthropi DSM 22815</name>
    <dbReference type="NCBI Taxonomy" id="885272"/>
    <lineage>
        <taxon>Bacteria</taxon>
        <taxon>Thermotogati</taxon>
        <taxon>Synergistota</taxon>
        <taxon>Synergistia</taxon>
        <taxon>Synergistales</taxon>
        <taxon>Dethiosulfovibrionaceae</taxon>
        <taxon>Jonquetella</taxon>
    </lineage>
</organism>
<dbReference type="OrthoDB" id="9803205at2"/>
<dbReference type="Gene3D" id="3.30.1370.10">
    <property type="entry name" value="K Homology domain, type 1"/>
    <property type="match status" value="1"/>
</dbReference>
<dbReference type="InterPro" id="IPR036612">
    <property type="entry name" value="KH_dom_type_1_sf"/>
</dbReference>
<dbReference type="Gene3D" id="1.10.3210.10">
    <property type="entry name" value="Hypothetical protein af1432"/>
    <property type="match status" value="1"/>
</dbReference>
<dbReference type="GO" id="GO:0004521">
    <property type="term" value="F:RNA endonuclease activity"/>
    <property type="evidence" value="ECO:0007669"/>
    <property type="project" value="UniProtKB-UniRule"/>
</dbReference>
<evidence type="ECO:0000259" key="9">
    <source>
        <dbReference type="PROSITE" id="PS51831"/>
    </source>
</evidence>
<dbReference type="PANTHER" id="PTHR12826">
    <property type="entry name" value="RIBONUCLEASE Y"/>
    <property type="match status" value="1"/>
</dbReference>
<keyword evidence="5" id="KW-0472">Membrane</keyword>
<keyword evidence="1 6" id="KW-0540">Nuclease</keyword>
<dbReference type="InterPro" id="IPR004087">
    <property type="entry name" value="KH_dom"/>
</dbReference>
<evidence type="ECO:0000313" key="11">
    <source>
        <dbReference type="Proteomes" id="UP000003806"/>
    </source>
</evidence>
<dbReference type="PROSITE" id="PS50084">
    <property type="entry name" value="KH_TYPE_1"/>
    <property type="match status" value="1"/>
</dbReference>
<dbReference type="EC" id="3.1.-.-" evidence="6 7"/>
<evidence type="ECO:0000256" key="8">
    <source>
        <dbReference type="SAM" id="Coils"/>
    </source>
</evidence>
<dbReference type="GO" id="GO:0003723">
    <property type="term" value="F:RNA binding"/>
    <property type="evidence" value="ECO:0007669"/>
    <property type="project" value="UniProtKB-UniRule"/>
</dbReference>
<dbReference type="SMART" id="SM00471">
    <property type="entry name" value="HDc"/>
    <property type="match status" value="1"/>
</dbReference>
<dbReference type="CDD" id="cd00077">
    <property type="entry name" value="HDc"/>
    <property type="match status" value="1"/>
</dbReference>
<evidence type="ECO:0000256" key="3">
    <source>
        <dbReference type="ARBA" id="ARBA00022801"/>
    </source>
</evidence>
<gene>
    <name evidence="6" type="primary">rny</name>
    <name evidence="10" type="ORF">JonanDRAFT_0901</name>
</gene>
<dbReference type="InterPro" id="IPR006675">
    <property type="entry name" value="HDIG_dom"/>
</dbReference>
<evidence type="ECO:0000256" key="4">
    <source>
        <dbReference type="ARBA" id="ARBA00022884"/>
    </source>
</evidence>
<dbReference type="Pfam" id="PF00013">
    <property type="entry name" value="KH_1"/>
    <property type="match status" value="1"/>
</dbReference>
<dbReference type="CDD" id="cd22431">
    <property type="entry name" value="KH-I_RNaseY"/>
    <property type="match status" value="1"/>
</dbReference>
<dbReference type="RefSeq" id="WP_008521316.1">
    <property type="nucleotide sequence ID" value="NZ_CM001376.1"/>
</dbReference>
<sequence>MSSAVSVILFAVVGLIAGGAVGYFASKTAVKVAGKAQMEEAKAQSEKIVKDARLDADRERQSVLTRARDEAYSLRQAAEKEAKERRLEVDRTERRLEQKEENLDKKLDKITRREEEVKNRLDNLDKKLAEAEELKQQQSAKLEEVAALSQDAAREILLRQVEESAQRDIGLKLKELEEQYQREAARRAREIVVSAVQRCAVEQSSDVAVSVVPLPSDEMKGRIIGREGRNIRAFETVTGVDLIVDDTPEAVTLSCFDPIRREIARRALERLVVDGRIHPARIEELVAKAEQDVEESVVEAGEQAVLDLGIKQMHSELVHLVGQLRYRFSYGQNALQHSLEVAYLSGMIANELELDEEMARRAGLLHDIGKAVDHKIEGPHALIGADLAKRYGECPEVINAIGAHHEDMEVKSIYDVIVATADAISAARPGARRESLDAYVKRLEKLETLAKSFKGVQKAYAIQAGREVRIMVAPQVLDEASVAKLAYDIARKIEDELKYPGQIKVTVIKEIRASDLAK</sequence>
<keyword evidence="11" id="KW-1185">Reference proteome</keyword>
<dbReference type="InterPro" id="IPR003607">
    <property type="entry name" value="HD/PDEase_dom"/>
</dbReference>
<evidence type="ECO:0000256" key="7">
    <source>
        <dbReference type="NCBIfam" id="TIGR03319"/>
    </source>
</evidence>
<dbReference type="GO" id="GO:0016787">
    <property type="term" value="F:hydrolase activity"/>
    <property type="evidence" value="ECO:0007669"/>
    <property type="project" value="UniProtKB-KW"/>
</dbReference>
<proteinExistence type="inferred from homology"/>
<dbReference type="HAMAP" id="MF_00335">
    <property type="entry name" value="RNase_Y"/>
    <property type="match status" value="1"/>
</dbReference>
<evidence type="ECO:0000256" key="6">
    <source>
        <dbReference type="HAMAP-Rule" id="MF_00335"/>
    </source>
</evidence>
<evidence type="ECO:0000256" key="1">
    <source>
        <dbReference type="ARBA" id="ARBA00022722"/>
    </source>
</evidence>
<dbReference type="InterPro" id="IPR006674">
    <property type="entry name" value="HD_domain"/>
</dbReference>
<name>H0UKR5_9BACT</name>
<keyword evidence="2 6" id="KW-0255">Endonuclease</keyword>
<dbReference type="PANTHER" id="PTHR12826:SF15">
    <property type="entry name" value="RIBONUCLEASE Y"/>
    <property type="match status" value="1"/>
</dbReference>
<accession>H0UKR5</accession>
<dbReference type="EMBL" id="CM001376">
    <property type="protein sequence ID" value="EHM13274.1"/>
    <property type="molecule type" value="Genomic_DNA"/>
</dbReference>
<comment type="function">
    <text evidence="6">Endoribonuclease that initiates mRNA decay.</text>
</comment>
<feature type="domain" description="HD" evidence="9">
    <location>
        <begin position="334"/>
        <end position="427"/>
    </location>
</feature>
<dbReference type="AlphaFoldDB" id="H0UKR5"/>
<reference evidence="10 11" key="1">
    <citation type="submission" date="2011-11" db="EMBL/GenBank/DDBJ databases">
        <title>The Noncontiguous Finished genome of Jonquetella anthropi DSM 22815.</title>
        <authorList>
            <consortium name="US DOE Joint Genome Institute (JGI-PGF)"/>
            <person name="Lucas S."/>
            <person name="Copeland A."/>
            <person name="Lapidus A."/>
            <person name="Glavina del Rio T."/>
            <person name="Dalin E."/>
            <person name="Tice H."/>
            <person name="Bruce D."/>
            <person name="Goodwin L."/>
            <person name="Pitluck S."/>
            <person name="Peters L."/>
            <person name="Mikhailova N."/>
            <person name="Held B."/>
            <person name="Kyrpides N."/>
            <person name="Mavromatis K."/>
            <person name="Ivanova N."/>
            <person name="Markowitz V."/>
            <person name="Cheng J.-F."/>
            <person name="Hugenholtz P."/>
            <person name="Woyke T."/>
            <person name="Wu D."/>
            <person name="Gronow S."/>
            <person name="Wellnitz S."/>
            <person name="Brambilla E."/>
            <person name="Klenk H.-P."/>
            <person name="Eisen J.A."/>
        </authorList>
    </citation>
    <scope>NUCLEOTIDE SEQUENCE [LARGE SCALE GENOMIC DNA]</scope>
    <source>
        <strain evidence="10 11">DSM 22815</strain>
    </source>
</reference>
<dbReference type="SMART" id="SM00322">
    <property type="entry name" value="KH"/>
    <property type="match status" value="1"/>
</dbReference>
<dbReference type="NCBIfam" id="TIGR00277">
    <property type="entry name" value="HDIG"/>
    <property type="match status" value="1"/>
</dbReference>
<dbReference type="GO" id="GO:0006402">
    <property type="term" value="P:mRNA catabolic process"/>
    <property type="evidence" value="ECO:0007669"/>
    <property type="project" value="UniProtKB-UniRule"/>
</dbReference>
<dbReference type="Pfam" id="PF12072">
    <property type="entry name" value="RNase_Y_N"/>
    <property type="match status" value="1"/>
</dbReference>
<dbReference type="Pfam" id="PF01966">
    <property type="entry name" value="HD"/>
    <property type="match status" value="1"/>
</dbReference>
<dbReference type="Proteomes" id="UP000003806">
    <property type="component" value="Chromosome"/>
</dbReference>
<evidence type="ECO:0000256" key="5">
    <source>
        <dbReference type="ARBA" id="ARBA00023136"/>
    </source>
</evidence>
<keyword evidence="4 6" id="KW-0694">RNA-binding</keyword>
<dbReference type="NCBIfam" id="TIGR03319">
    <property type="entry name" value="RNase_Y"/>
    <property type="match status" value="1"/>
</dbReference>
<evidence type="ECO:0000313" key="10">
    <source>
        <dbReference type="EMBL" id="EHM13274.1"/>
    </source>
</evidence>
<dbReference type="PROSITE" id="PS51831">
    <property type="entry name" value="HD"/>
    <property type="match status" value="1"/>
</dbReference>
<dbReference type="GO" id="GO:0005886">
    <property type="term" value="C:plasma membrane"/>
    <property type="evidence" value="ECO:0007669"/>
    <property type="project" value="UniProtKB-UniRule"/>
</dbReference>
<protein>
    <recommendedName>
        <fullName evidence="6 7">Ribonuclease Y</fullName>
        <shortName evidence="6">RNase Y</shortName>
        <ecNumber evidence="6 7">3.1.-.-</ecNumber>
    </recommendedName>
</protein>
<keyword evidence="8" id="KW-0175">Coiled coil</keyword>
<dbReference type="InterPro" id="IPR004088">
    <property type="entry name" value="KH_dom_type_1"/>
</dbReference>
<dbReference type="HOGENOM" id="CLU_028328_1_0_0"/>
<dbReference type="InterPro" id="IPR017705">
    <property type="entry name" value="Ribonuclease_Y"/>
</dbReference>
<feature type="coiled-coil region" evidence="8">
    <location>
        <begin position="35"/>
        <end position="151"/>
    </location>
</feature>
<comment type="similarity">
    <text evidence="6">Belongs to the RNase Y family.</text>
</comment>